<keyword evidence="7" id="KW-1185">Reference proteome</keyword>
<comment type="caution">
    <text evidence="6">The sequence shown here is derived from an EMBL/GenBank/DDBJ whole genome shotgun (WGS) entry which is preliminary data.</text>
</comment>
<dbReference type="OrthoDB" id="194775at2759"/>
<evidence type="ECO:0000256" key="2">
    <source>
        <dbReference type="ARBA" id="ARBA00008848"/>
    </source>
</evidence>
<keyword evidence="3" id="KW-0963">Cytoplasm</keyword>
<dbReference type="GO" id="GO:0007021">
    <property type="term" value="P:tubulin complex assembly"/>
    <property type="evidence" value="ECO:0007669"/>
    <property type="project" value="TreeGrafter"/>
</dbReference>
<name>A0A9W8GXH3_9FUNG</name>
<reference evidence="6" key="1">
    <citation type="submission" date="2022-07" db="EMBL/GenBank/DDBJ databases">
        <title>Phylogenomic reconstructions and comparative analyses of Kickxellomycotina fungi.</title>
        <authorList>
            <person name="Reynolds N.K."/>
            <person name="Stajich J.E."/>
            <person name="Barry K."/>
            <person name="Grigoriev I.V."/>
            <person name="Crous P."/>
            <person name="Smith M.E."/>
        </authorList>
    </citation>
    <scope>NUCLEOTIDE SEQUENCE</scope>
    <source>
        <strain evidence="6">BCRC 34297</strain>
    </source>
</reference>
<dbReference type="PANTHER" id="PTHR15139">
    <property type="entry name" value="TUBULIN FOLDING COFACTOR C"/>
    <property type="match status" value="1"/>
</dbReference>
<accession>A0A9W8GXH3</accession>
<evidence type="ECO:0000256" key="1">
    <source>
        <dbReference type="ARBA" id="ARBA00004496"/>
    </source>
</evidence>
<evidence type="ECO:0000256" key="3">
    <source>
        <dbReference type="ARBA" id="ARBA00022490"/>
    </source>
</evidence>
<dbReference type="Gene3D" id="1.20.58.1250">
    <property type="entry name" value="Tubulin Binding Cofactor C, N-terminal domain"/>
    <property type="match status" value="1"/>
</dbReference>
<protein>
    <recommendedName>
        <fullName evidence="5">C-CAP/cofactor C-like domain-containing protein</fullName>
    </recommendedName>
</protein>
<dbReference type="Gene3D" id="2.160.20.70">
    <property type="match status" value="1"/>
</dbReference>
<dbReference type="InterPro" id="IPR012945">
    <property type="entry name" value="Tubulin-bd_cofactor_C_dom"/>
</dbReference>
<evidence type="ECO:0000259" key="5">
    <source>
        <dbReference type="PROSITE" id="PS51329"/>
    </source>
</evidence>
<feature type="compositionally biased region" description="Low complexity" evidence="4">
    <location>
        <begin position="104"/>
        <end position="117"/>
    </location>
</feature>
<dbReference type="InterPro" id="IPR017901">
    <property type="entry name" value="C-CAP_CF_C-like"/>
</dbReference>
<dbReference type="PROSITE" id="PS51329">
    <property type="entry name" value="C_CAP_COFACTOR_C"/>
    <property type="match status" value="1"/>
</dbReference>
<comment type="similarity">
    <text evidence="2">Belongs to the TBCC family.</text>
</comment>
<feature type="region of interest" description="Disordered" evidence="4">
    <location>
        <begin position="104"/>
        <end position="133"/>
    </location>
</feature>
<organism evidence="6 7">
    <name type="scientific">Coemansia pectinata</name>
    <dbReference type="NCBI Taxonomy" id="1052879"/>
    <lineage>
        <taxon>Eukaryota</taxon>
        <taxon>Fungi</taxon>
        <taxon>Fungi incertae sedis</taxon>
        <taxon>Zoopagomycota</taxon>
        <taxon>Kickxellomycotina</taxon>
        <taxon>Kickxellomycetes</taxon>
        <taxon>Kickxellales</taxon>
        <taxon>Kickxellaceae</taxon>
        <taxon>Coemansia</taxon>
    </lineage>
</organism>
<dbReference type="InterPro" id="IPR027684">
    <property type="entry name" value="TBCC"/>
</dbReference>
<feature type="domain" description="C-CAP/cofactor C-like" evidence="5">
    <location>
        <begin position="131"/>
        <end position="284"/>
    </location>
</feature>
<feature type="compositionally biased region" description="Polar residues" evidence="4">
    <location>
        <begin position="118"/>
        <end position="127"/>
    </location>
</feature>
<evidence type="ECO:0000313" key="7">
    <source>
        <dbReference type="Proteomes" id="UP001140011"/>
    </source>
</evidence>
<dbReference type="PANTHER" id="PTHR15139:SF0">
    <property type="entry name" value="TUBULIN-SPECIFIC CHAPERONE C"/>
    <property type="match status" value="1"/>
</dbReference>
<dbReference type="EMBL" id="JANBUH010000534">
    <property type="protein sequence ID" value="KAJ2750572.1"/>
    <property type="molecule type" value="Genomic_DNA"/>
</dbReference>
<sequence>MASAGSAANAAAAAKFWDYFQQQKEAINALAALSKEDASKKIRELDSSLREAFIYLPPYDQKRLSKDLDELRGQHQQQRSTSKQQGFKFKSAVAKPNNALATASSSVTSAASEQPSSADSNVQTSLSPAGPSHKYTGISDSWVVTDMPSLLGEVAMPSPTDCELRDITNSVVDLRPISRSLRALNCHRIQNSIVICGPFAGSVTVRDSNNCVLVLGARQFRLENSQGVDVYLYCTSHPIIEKSSGIRFASYPTELRTPRIEQEFGTSQLGLQPNSFDRVDDFNWLKRQASPNWSISQASALPSADIWSFLDDTSKPREKLIQALLPIN</sequence>
<dbReference type="Proteomes" id="UP001140011">
    <property type="component" value="Unassembled WGS sequence"/>
</dbReference>
<dbReference type="GO" id="GO:0005737">
    <property type="term" value="C:cytoplasm"/>
    <property type="evidence" value="ECO:0007669"/>
    <property type="project" value="UniProtKB-SubCell"/>
</dbReference>
<dbReference type="Pfam" id="PF07986">
    <property type="entry name" value="TBCC"/>
    <property type="match status" value="1"/>
</dbReference>
<proteinExistence type="inferred from homology"/>
<gene>
    <name evidence="6" type="ORF">GGI19_005032</name>
</gene>
<comment type="subcellular location">
    <subcellularLocation>
        <location evidence="1">Cytoplasm</location>
    </subcellularLocation>
</comment>
<evidence type="ECO:0000313" key="6">
    <source>
        <dbReference type="EMBL" id="KAJ2750572.1"/>
    </source>
</evidence>
<dbReference type="GO" id="GO:0007023">
    <property type="term" value="P:post-chaperonin tubulin folding pathway"/>
    <property type="evidence" value="ECO:0007669"/>
    <property type="project" value="InterPro"/>
</dbReference>
<dbReference type="InterPro" id="IPR016098">
    <property type="entry name" value="CAP/MinC_C"/>
</dbReference>
<dbReference type="InterPro" id="IPR038397">
    <property type="entry name" value="TBCC_N_sf"/>
</dbReference>
<evidence type="ECO:0000256" key="4">
    <source>
        <dbReference type="SAM" id="MobiDB-lite"/>
    </source>
</evidence>
<dbReference type="AlphaFoldDB" id="A0A9W8GXH3"/>